<feature type="region of interest" description="Disordered" evidence="2">
    <location>
        <begin position="386"/>
        <end position="474"/>
    </location>
</feature>
<keyword evidence="5" id="KW-1185">Reference proteome</keyword>
<feature type="domain" description="HNH nuclease" evidence="3">
    <location>
        <begin position="316"/>
        <end position="366"/>
    </location>
</feature>
<dbReference type="InterPro" id="IPR002711">
    <property type="entry name" value="HNH"/>
</dbReference>
<organism evidence="4 5">
    <name type="scientific">Kribbella sancticallisti</name>
    <dbReference type="NCBI Taxonomy" id="460087"/>
    <lineage>
        <taxon>Bacteria</taxon>
        <taxon>Bacillati</taxon>
        <taxon>Actinomycetota</taxon>
        <taxon>Actinomycetes</taxon>
        <taxon>Propionibacteriales</taxon>
        <taxon>Kribbellaceae</taxon>
        <taxon>Kribbella</taxon>
    </lineage>
</organism>
<name>A0ABN2DT37_9ACTN</name>
<dbReference type="Proteomes" id="UP001500393">
    <property type="component" value="Unassembled WGS sequence"/>
</dbReference>
<evidence type="ECO:0000259" key="3">
    <source>
        <dbReference type="SMART" id="SM00507"/>
    </source>
</evidence>
<keyword evidence="4" id="KW-0378">Hydrolase</keyword>
<evidence type="ECO:0000313" key="5">
    <source>
        <dbReference type="Proteomes" id="UP001500393"/>
    </source>
</evidence>
<sequence length="474" mass="50811">MELRPVWSMSGSEKLTALDAVHDELTRLAAYRLQLMADLEESGHAQEIGARDTVHLVAFRHRLDPTAVRRDLKLATALAKYELVAAALPAHDDGDAPAGPLLHLDQARAIVMSLEAIPKAAMVPVESLVAAEARMVEAARVLTPTELSKLGQQVRNVLDTDGPEPAEDKAYRNETFWMKNADHGLKFGGYLANENAELLQTLIHDNAKPHKTVDGQPDPRSRDKRQADALTTVLTAAAGSGDTGHTRIKPHITVTIGYADLKGLATNGVGDLVFGDGLSAAAVRRLACDAGVLPIVLGSESQPLDVGMEERFVTSALRTALNARDKGCVVCGAPPIHCDAHHLVHWVDGGPTAIDNLALFCKGHHIDVHSGHWKVSITNGVVHVSRPSWAEPGPHRRLRRSAPTAGQPADAPAAPSTWPHTDDTPWITPDEAARHNPWGDGPLRPAMLHVPNQKPDTTRGSPWGDANDLASPGP</sequence>
<keyword evidence="4" id="KW-0540">Nuclease</keyword>
<protein>
    <submittedName>
        <fullName evidence="4">HNH endonuclease signature motif containing protein</fullName>
    </submittedName>
</protein>
<dbReference type="EMBL" id="BAAAOS010000025">
    <property type="protein sequence ID" value="GAA1583366.1"/>
    <property type="molecule type" value="Genomic_DNA"/>
</dbReference>
<evidence type="ECO:0000256" key="1">
    <source>
        <dbReference type="ARBA" id="ARBA00023450"/>
    </source>
</evidence>
<accession>A0ABN2DT37</accession>
<dbReference type="CDD" id="cd00085">
    <property type="entry name" value="HNHc"/>
    <property type="match status" value="1"/>
</dbReference>
<evidence type="ECO:0000313" key="4">
    <source>
        <dbReference type="EMBL" id="GAA1583366.1"/>
    </source>
</evidence>
<dbReference type="InterPro" id="IPR003615">
    <property type="entry name" value="HNH_nuc"/>
</dbReference>
<reference evidence="4 5" key="1">
    <citation type="journal article" date="2019" name="Int. J. Syst. Evol. Microbiol.">
        <title>The Global Catalogue of Microorganisms (GCM) 10K type strain sequencing project: providing services to taxonomists for standard genome sequencing and annotation.</title>
        <authorList>
            <consortium name="The Broad Institute Genomics Platform"/>
            <consortium name="The Broad Institute Genome Sequencing Center for Infectious Disease"/>
            <person name="Wu L."/>
            <person name="Ma J."/>
        </authorList>
    </citation>
    <scope>NUCLEOTIDE SEQUENCE [LARGE SCALE GENOMIC DNA]</scope>
    <source>
        <strain evidence="4 5">JCM 14969</strain>
    </source>
</reference>
<comment type="caution">
    <text evidence="4">The sequence shown here is derived from an EMBL/GenBank/DDBJ whole genome shotgun (WGS) entry which is preliminary data.</text>
</comment>
<evidence type="ECO:0000256" key="2">
    <source>
        <dbReference type="SAM" id="MobiDB-lite"/>
    </source>
</evidence>
<dbReference type="Pfam" id="PF01844">
    <property type="entry name" value="HNH"/>
    <property type="match status" value="1"/>
</dbReference>
<dbReference type="Gene3D" id="1.10.30.50">
    <property type="match status" value="1"/>
</dbReference>
<dbReference type="InterPro" id="IPR003870">
    <property type="entry name" value="DUF222"/>
</dbReference>
<gene>
    <name evidence="4" type="ORF">GCM10009789_41470</name>
</gene>
<keyword evidence="4" id="KW-0255">Endonuclease</keyword>
<feature type="region of interest" description="Disordered" evidence="2">
    <location>
        <begin position="206"/>
        <end position="225"/>
    </location>
</feature>
<dbReference type="SMART" id="SM00507">
    <property type="entry name" value="HNHc"/>
    <property type="match status" value="1"/>
</dbReference>
<dbReference type="GO" id="GO:0004519">
    <property type="term" value="F:endonuclease activity"/>
    <property type="evidence" value="ECO:0007669"/>
    <property type="project" value="UniProtKB-KW"/>
</dbReference>
<dbReference type="Pfam" id="PF02720">
    <property type="entry name" value="DUF222"/>
    <property type="match status" value="1"/>
</dbReference>
<proteinExistence type="inferred from homology"/>
<comment type="similarity">
    <text evidence="1">Belongs to the Rv1128c/1148c/1588c/1702c/1945/3466 family.</text>
</comment>